<keyword evidence="2" id="KW-1185">Reference proteome</keyword>
<proteinExistence type="predicted"/>
<sequence>MINVITGPINSGKTSKMIKSYERIQKGDGFVSIKNMERDKVHSYEIMQLSNRKKQLFILREDYLTKDWCESYKMGHYSFSTPVLEHIENTIRELIKSRVTPIYLDEIGRLELQNKCFHKILVELLNSECELYITVREDFLDDLINKYNLTGKINVIYV</sequence>
<gene>
    <name evidence="1" type="ORF">HYG85_23255</name>
</gene>
<dbReference type="InterPro" id="IPR027417">
    <property type="entry name" value="P-loop_NTPase"/>
</dbReference>
<name>A0A8J8MFJ4_9FIRM</name>
<dbReference type="Gene3D" id="3.40.50.300">
    <property type="entry name" value="P-loop containing nucleotide triphosphate hydrolases"/>
    <property type="match status" value="1"/>
</dbReference>
<evidence type="ECO:0000313" key="1">
    <source>
        <dbReference type="EMBL" id="QUH31685.1"/>
    </source>
</evidence>
<dbReference type="Proteomes" id="UP000677305">
    <property type="component" value="Chromosome"/>
</dbReference>
<organism evidence="1 2">
    <name type="scientific">Vallitalea guaymasensis</name>
    <dbReference type="NCBI Taxonomy" id="1185412"/>
    <lineage>
        <taxon>Bacteria</taxon>
        <taxon>Bacillati</taxon>
        <taxon>Bacillota</taxon>
        <taxon>Clostridia</taxon>
        <taxon>Lachnospirales</taxon>
        <taxon>Vallitaleaceae</taxon>
        <taxon>Vallitalea</taxon>
    </lineage>
</organism>
<dbReference type="EMBL" id="CP058561">
    <property type="protein sequence ID" value="QUH31685.1"/>
    <property type="molecule type" value="Genomic_DNA"/>
</dbReference>
<dbReference type="KEGG" id="vgu:HYG85_23255"/>
<evidence type="ECO:0000313" key="2">
    <source>
        <dbReference type="Proteomes" id="UP000677305"/>
    </source>
</evidence>
<dbReference type="InterPro" id="IPR004948">
    <property type="entry name" value="Nuc-triphosphatase_THEP1"/>
</dbReference>
<dbReference type="SUPFAM" id="SSF52540">
    <property type="entry name" value="P-loop containing nucleoside triphosphate hydrolases"/>
    <property type="match status" value="1"/>
</dbReference>
<reference evidence="1 2" key="1">
    <citation type="submission" date="2020-07" db="EMBL/GenBank/DDBJ databases">
        <title>Vallitalea guaymasensis genome.</title>
        <authorList>
            <person name="Postec A."/>
        </authorList>
    </citation>
    <scope>NUCLEOTIDE SEQUENCE [LARGE SCALE GENOMIC DNA]</scope>
    <source>
        <strain evidence="1 2">Ra1766G1</strain>
    </source>
</reference>
<dbReference type="RefSeq" id="WP_212691643.1">
    <property type="nucleotide sequence ID" value="NZ_CP058561.1"/>
</dbReference>
<dbReference type="AlphaFoldDB" id="A0A8J8MFJ4"/>
<dbReference type="GO" id="GO:0017111">
    <property type="term" value="F:ribonucleoside triphosphate phosphatase activity"/>
    <property type="evidence" value="ECO:0007669"/>
    <property type="project" value="InterPro"/>
</dbReference>
<protein>
    <submittedName>
        <fullName evidence="1">Uncharacterized protein</fullName>
    </submittedName>
</protein>
<accession>A0A8J8MFJ4</accession>
<dbReference type="Pfam" id="PF03266">
    <property type="entry name" value="NTPase_1"/>
    <property type="match status" value="1"/>
</dbReference>